<protein>
    <submittedName>
        <fullName evidence="2">Uncharacterized protein</fullName>
    </submittedName>
</protein>
<feature type="compositionally biased region" description="Acidic residues" evidence="1">
    <location>
        <begin position="107"/>
        <end position="121"/>
    </location>
</feature>
<evidence type="ECO:0000256" key="1">
    <source>
        <dbReference type="SAM" id="MobiDB-lite"/>
    </source>
</evidence>
<accession>A0A0A8ZDI1</accession>
<evidence type="ECO:0000313" key="2">
    <source>
        <dbReference type="EMBL" id="JAD34800.1"/>
    </source>
</evidence>
<reference evidence="2" key="2">
    <citation type="journal article" date="2015" name="Data Brief">
        <title>Shoot transcriptome of the giant reed, Arundo donax.</title>
        <authorList>
            <person name="Barrero R.A."/>
            <person name="Guerrero F.D."/>
            <person name="Moolhuijzen P."/>
            <person name="Goolsby J.A."/>
            <person name="Tidwell J."/>
            <person name="Bellgard S.E."/>
            <person name="Bellgard M.I."/>
        </authorList>
    </citation>
    <scope>NUCLEOTIDE SEQUENCE</scope>
    <source>
        <tissue evidence="2">Shoot tissue taken approximately 20 cm above the soil surface</tissue>
    </source>
</reference>
<feature type="compositionally biased region" description="Low complexity" evidence="1">
    <location>
        <begin position="61"/>
        <end position="80"/>
    </location>
</feature>
<proteinExistence type="predicted"/>
<feature type="region of interest" description="Disordered" evidence="1">
    <location>
        <begin position="57"/>
        <end position="127"/>
    </location>
</feature>
<name>A0A0A8ZDI1_ARUDO</name>
<reference evidence="2" key="1">
    <citation type="submission" date="2014-09" db="EMBL/GenBank/DDBJ databases">
        <authorList>
            <person name="Magalhaes I.L.F."/>
            <person name="Oliveira U."/>
            <person name="Santos F.R."/>
            <person name="Vidigal T.H.D.A."/>
            <person name="Brescovit A.D."/>
            <person name="Santos A.J."/>
        </authorList>
    </citation>
    <scope>NUCLEOTIDE SEQUENCE</scope>
    <source>
        <tissue evidence="2">Shoot tissue taken approximately 20 cm above the soil surface</tissue>
    </source>
</reference>
<dbReference type="EMBL" id="GBRH01263095">
    <property type="protein sequence ID" value="JAD34800.1"/>
    <property type="molecule type" value="Transcribed_RNA"/>
</dbReference>
<dbReference type="AlphaFoldDB" id="A0A0A8ZDI1"/>
<sequence length="127" mass="13251">MIITAIYPSTPQQKNSRLDSIDEHSMTMCGATHHGISLGHEETAPSMRMAYAYRSRSLSDARGSGLSARTSSARRTAGRSPPRCQQQRTVGSRAGSIGPRGDGGAGDADDGGDAGVDDDDGGDRSAR</sequence>
<organism evidence="2">
    <name type="scientific">Arundo donax</name>
    <name type="common">Giant reed</name>
    <name type="synonym">Donax arundinaceus</name>
    <dbReference type="NCBI Taxonomy" id="35708"/>
    <lineage>
        <taxon>Eukaryota</taxon>
        <taxon>Viridiplantae</taxon>
        <taxon>Streptophyta</taxon>
        <taxon>Embryophyta</taxon>
        <taxon>Tracheophyta</taxon>
        <taxon>Spermatophyta</taxon>
        <taxon>Magnoliopsida</taxon>
        <taxon>Liliopsida</taxon>
        <taxon>Poales</taxon>
        <taxon>Poaceae</taxon>
        <taxon>PACMAD clade</taxon>
        <taxon>Arundinoideae</taxon>
        <taxon>Arundineae</taxon>
        <taxon>Arundo</taxon>
    </lineage>
</organism>